<keyword evidence="15" id="KW-0812">Transmembrane</keyword>
<dbReference type="InterPro" id="IPR006012">
    <property type="entry name" value="Syntaxin/epimorphin_CS"/>
</dbReference>
<dbReference type="GO" id="GO:0005576">
    <property type="term" value="C:extracellular region"/>
    <property type="evidence" value="ECO:0007669"/>
    <property type="project" value="GOC"/>
</dbReference>
<keyword evidence="15" id="KW-1133">Transmembrane helix</keyword>
<keyword evidence="7" id="KW-0963">Cytoplasm</keyword>
<keyword evidence="8" id="KW-0813">Transport</keyword>
<keyword evidence="9" id="KW-0970">Cilium biogenesis/degradation</keyword>
<dbReference type="Pfam" id="PF13877">
    <property type="entry name" value="RPAP3_C"/>
    <property type="match status" value="1"/>
</dbReference>
<keyword evidence="8" id="KW-0532">Neurotransmitter transport</keyword>
<comment type="similarity">
    <text evidence="13">Belongs to the DNAAF19/PR46b family.</text>
</comment>
<reference evidence="17" key="1">
    <citation type="submission" date="2021-11" db="EMBL/GenBank/DDBJ databases">
        <authorList>
            <person name="Schell T."/>
        </authorList>
    </citation>
    <scope>NUCLEOTIDE SEQUENCE</scope>
    <source>
        <strain evidence="17">M5</strain>
    </source>
</reference>
<dbReference type="GO" id="GO:0016192">
    <property type="term" value="P:vesicle-mediated transport"/>
    <property type="evidence" value="ECO:0007669"/>
    <property type="project" value="InterPro"/>
</dbReference>
<keyword evidence="18" id="KW-1185">Reference proteome</keyword>
<dbReference type="GO" id="GO:0006836">
    <property type="term" value="P:neurotransmitter transport"/>
    <property type="evidence" value="ECO:0007669"/>
    <property type="project" value="UniProtKB-KW"/>
</dbReference>
<sequence length="496" mass="55845">MANSNFGTSSYQAGREGDFSKLSQQIGTNIQKISQNASSMQRIVVQLGTPADNQQLRNQLHQIQHYTGQLAKDTSKSLKDLGAISLQSSEQRVFKLQRERLLNDFTAALNSFQSLQREAAQREKDEVKRVRTASILGPPDSSKEALVVLDETKSQHFHSSQQRQMQMQEEEVDVQALVERERAIRQLESDIVDVNTIFKELATMVHEQGEMIDSIEANVETAQMRVEEGTSQLATAASYQTRIRRRKCIIAIIAVVVVMIIIEPIPVSFAQMEKDLISALESDTHNQLENEAKLRAISQRVSYDEFRDIVRGVHLKPVSNGSLSANKLPKGRIWNNIALSKKSYETESCEARKGAATTANNYSLNQLPISAQFLNSWQQSDKKSRLLILYKMGPAGLNNIFTIDMPTALLGEIFEALLCFSPVSDVVAVIKLMEALTRIKRFNLIVHFLNASERAICQQLIHKLLASLVQREQDFAEEGITEWTIQELGKRFLVKS</sequence>
<dbReference type="GO" id="GO:0031514">
    <property type="term" value="C:motile cilium"/>
    <property type="evidence" value="ECO:0007669"/>
    <property type="project" value="UniProtKB-SubCell"/>
</dbReference>
<evidence type="ECO:0000256" key="15">
    <source>
        <dbReference type="SAM" id="Phobius"/>
    </source>
</evidence>
<comment type="subcellular location">
    <subcellularLocation>
        <location evidence="3">Cell projection</location>
        <location evidence="3">Cilium</location>
        <location evidence="3">Flagellum</location>
    </subcellularLocation>
    <subcellularLocation>
        <location evidence="4">Cytoplasm</location>
    </subcellularLocation>
    <subcellularLocation>
        <location evidence="2">Membrane</location>
        <topology evidence="2">Single-pass type IV membrane protein</topology>
    </subcellularLocation>
</comment>
<evidence type="ECO:0000256" key="14">
    <source>
        <dbReference type="RuleBase" id="RU003858"/>
    </source>
</evidence>
<dbReference type="SMART" id="SM00397">
    <property type="entry name" value="t_SNARE"/>
    <property type="match status" value="1"/>
</dbReference>
<dbReference type="OrthoDB" id="447931at2759"/>
<dbReference type="InterPro" id="IPR006011">
    <property type="entry name" value="Syntaxin_N"/>
</dbReference>
<dbReference type="Proteomes" id="UP000789390">
    <property type="component" value="Unassembled WGS sequence"/>
</dbReference>
<dbReference type="GO" id="GO:0006886">
    <property type="term" value="P:intracellular protein transport"/>
    <property type="evidence" value="ECO:0007669"/>
    <property type="project" value="InterPro"/>
</dbReference>
<evidence type="ECO:0000313" key="18">
    <source>
        <dbReference type="Proteomes" id="UP000789390"/>
    </source>
</evidence>
<dbReference type="EMBL" id="CAKKLH010000290">
    <property type="protein sequence ID" value="CAH0109109.1"/>
    <property type="molecule type" value="Genomic_DNA"/>
</dbReference>
<dbReference type="InterPro" id="IPR000727">
    <property type="entry name" value="T_SNARE_dom"/>
</dbReference>
<dbReference type="CDD" id="cd15847">
    <property type="entry name" value="SNARE_syntaxin7_like"/>
    <property type="match status" value="1"/>
</dbReference>
<keyword evidence="12" id="KW-0966">Cell projection</keyword>
<dbReference type="GO" id="GO:0016020">
    <property type="term" value="C:membrane"/>
    <property type="evidence" value="ECO:0007669"/>
    <property type="project" value="UniProtKB-SubCell"/>
</dbReference>
<dbReference type="AlphaFoldDB" id="A0A8J2S0L1"/>
<evidence type="ECO:0000256" key="12">
    <source>
        <dbReference type="ARBA" id="ARBA00023273"/>
    </source>
</evidence>
<dbReference type="SMART" id="SM00503">
    <property type="entry name" value="SynN"/>
    <property type="match status" value="1"/>
</dbReference>
<dbReference type="InterPro" id="IPR025986">
    <property type="entry name" value="RPAP3-like_C"/>
</dbReference>
<evidence type="ECO:0000256" key="2">
    <source>
        <dbReference type="ARBA" id="ARBA00004211"/>
    </source>
</evidence>
<dbReference type="Pfam" id="PF15867">
    <property type="entry name" value="Dynein_attach_N"/>
    <property type="match status" value="1"/>
</dbReference>
<keyword evidence="10" id="KW-0282">Flagellum</keyword>
<proteinExistence type="inferred from homology"/>
<comment type="subunit">
    <text evidence="6">Homodimer.</text>
</comment>
<keyword evidence="11" id="KW-0969">Cilium</keyword>
<dbReference type="InterPro" id="IPR042422">
    <property type="entry name" value="CC103"/>
</dbReference>
<protein>
    <recommendedName>
        <fullName evidence="16">t-SNARE coiled-coil homology domain-containing protein</fullName>
    </recommendedName>
</protein>
<evidence type="ECO:0000259" key="16">
    <source>
        <dbReference type="PROSITE" id="PS50192"/>
    </source>
</evidence>
<accession>A0A8J2S0L1</accession>
<comment type="function">
    <text evidence="1">Dynein-attachment factor required for cilia motility.</text>
</comment>
<evidence type="ECO:0000256" key="9">
    <source>
        <dbReference type="ARBA" id="ARBA00022794"/>
    </source>
</evidence>
<keyword evidence="15" id="KW-0472">Membrane</keyword>
<evidence type="ECO:0000256" key="8">
    <source>
        <dbReference type="ARBA" id="ARBA00022775"/>
    </source>
</evidence>
<evidence type="ECO:0000256" key="1">
    <source>
        <dbReference type="ARBA" id="ARBA00004048"/>
    </source>
</evidence>
<feature type="transmembrane region" description="Helical" evidence="15">
    <location>
        <begin position="248"/>
        <end position="269"/>
    </location>
</feature>
<dbReference type="GO" id="GO:0005484">
    <property type="term" value="F:SNAP receptor activity"/>
    <property type="evidence" value="ECO:0007669"/>
    <property type="project" value="InterPro"/>
</dbReference>
<feature type="domain" description="T-SNARE coiled-coil homology" evidence="16">
    <location>
        <begin position="174"/>
        <end position="236"/>
    </location>
</feature>
<evidence type="ECO:0000256" key="10">
    <source>
        <dbReference type="ARBA" id="ARBA00022846"/>
    </source>
</evidence>
<dbReference type="Pfam" id="PF14523">
    <property type="entry name" value="Syntaxin_2"/>
    <property type="match status" value="1"/>
</dbReference>
<dbReference type="GO" id="GO:0036157">
    <property type="term" value="C:outer dynein arm"/>
    <property type="evidence" value="ECO:0007669"/>
    <property type="project" value="InterPro"/>
</dbReference>
<dbReference type="PANTHER" id="PTHR28572">
    <property type="entry name" value="COILED-COIL DOMAIN-CONTAINING PROTEIN 103"/>
    <property type="match status" value="1"/>
</dbReference>
<dbReference type="FunFam" id="1.20.58.70:FF:000006">
    <property type="entry name" value="Syntaxin 7"/>
    <property type="match status" value="1"/>
</dbReference>
<dbReference type="GO" id="GO:0003351">
    <property type="term" value="P:epithelial cilium movement involved in extracellular fluid movement"/>
    <property type="evidence" value="ECO:0007669"/>
    <property type="project" value="TreeGrafter"/>
</dbReference>
<evidence type="ECO:0000313" key="17">
    <source>
        <dbReference type="EMBL" id="CAH0109109.1"/>
    </source>
</evidence>
<comment type="similarity">
    <text evidence="5 14">Belongs to the syntaxin family.</text>
</comment>
<organism evidence="17 18">
    <name type="scientific">Daphnia galeata</name>
    <dbReference type="NCBI Taxonomy" id="27404"/>
    <lineage>
        <taxon>Eukaryota</taxon>
        <taxon>Metazoa</taxon>
        <taxon>Ecdysozoa</taxon>
        <taxon>Arthropoda</taxon>
        <taxon>Crustacea</taxon>
        <taxon>Branchiopoda</taxon>
        <taxon>Diplostraca</taxon>
        <taxon>Cladocera</taxon>
        <taxon>Anomopoda</taxon>
        <taxon>Daphniidae</taxon>
        <taxon>Daphnia</taxon>
    </lineage>
</organism>
<dbReference type="Pfam" id="PF05739">
    <property type="entry name" value="SNARE"/>
    <property type="match status" value="1"/>
</dbReference>
<dbReference type="GO" id="GO:0036159">
    <property type="term" value="P:inner dynein arm assembly"/>
    <property type="evidence" value="ECO:0007669"/>
    <property type="project" value="TreeGrafter"/>
</dbReference>
<evidence type="ECO:0000256" key="7">
    <source>
        <dbReference type="ARBA" id="ARBA00022490"/>
    </source>
</evidence>
<dbReference type="PROSITE" id="PS00914">
    <property type="entry name" value="SYNTAXIN"/>
    <property type="match status" value="1"/>
</dbReference>
<dbReference type="PANTHER" id="PTHR28572:SF1">
    <property type="entry name" value="COILED-COIL DOMAIN-CONTAINING PROTEIN 103"/>
    <property type="match status" value="1"/>
</dbReference>
<dbReference type="InterPro" id="IPR010989">
    <property type="entry name" value="SNARE"/>
</dbReference>
<evidence type="ECO:0000256" key="3">
    <source>
        <dbReference type="ARBA" id="ARBA00004230"/>
    </source>
</evidence>
<comment type="caution">
    <text evidence="17">The sequence shown here is derived from an EMBL/GenBank/DDBJ whole genome shotgun (WGS) entry which is preliminary data.</text>
</comment>
<evidence type="ECO:0000256" key="4">
    <source>
        <dbReference type="ARBA" id="ARBA00004496"/>
    </source>
</evidence>
<gene>
    <name evidence="17" type="ORF">DGAL_LOCUS12571</name>
</gene>
<evidence type="ECO:0000256" key="13">
    <source>
        <dbReference type="ARBA" id="ARBA00049986"/>
    </source>
</evidence>
<dbReference type="Gene3D" id="1.20.58.70">
    <property type="match status" value="1"/>
</dbReference>
<dbReference type="PROSITE" id="PS50192">
    <property type="entry name" value="T_SNARE"/>
    <property type="match status" value="1"/>
</dbReference>
<dbReference type="SUPFAM" id="SSF47661">
    <property type="entry name" value="t-snare proteins"/>
    <property type="match status" value="1"/>
</dbReference>
<name>A0A8J2S0L1_9CRUS</name>
<dbReference type="Gene3D" id="1.20.5.110">
    <property type="match status" value="1"/>
</dbReference>
<dbReference type="GO" id="GO:0007368">
    <property type="term" value="P:determination of left/right symmetry"/>
    <property type="evidence" value="ECO:0007669"/>
    <property type="project" value="TreeGrafter"/>
</dbReference>
<evidence type="ECO:0000256" key="5">
    <source>
        <dbReference type="ARBA" id="ARBA00009063"/>
    </source>
</evidence>
<evidence type="ECO:0000256" key="11">
    <source>
        <dbReference type="ARBA" id="ARBA00023069"/>
    </source>
</evidence>
<dbReference type="InterPro" id="IPR031733">
    <property type="entry name" value="Dynein_attach_N"/>
</dbReference>
<evidence type="ECO:0000256" key="6">
    <source>
        <dbReference type="ARBA" id="ARBA00011738"/>
    </source>
</evidence>